<comment type="caution">
    <text evidence="1">The sequence shown here is derived from an EMBL/GenBank/DDBJ whole genome shotgun (WGS) entry which is preliminary data.</text>
</comment>
<gene>
    <name evidence="1" type="ORF">CHR55_29090</name>
</gene>
<name>A0A1X0LP21_RHOSG</name>
<dbReference type="Proteomes" id="UP000230886">
    <property type="component" value="Unassembled WGS sequence"/>
</dbReference>
<dbReference type="EMBL" id="NOVD01000044">
    <property type="protein sequence ID" value="PCK23837.1"/>
    <property type="molecule type" value="Genomic_DNA"/>
</dbReference>
<organism evidence="1 2">
    <name type="scientific">Rhodococcus qingshengii</name>
    <dbReference type="NCBI Taxonomy" id="334542"/>
    <lineage>
        <taxon>Bacteria</taxon>
        <taxon>Bacillati</taxon>
        <taxon>Actinomycetota</taxon>
        <taxon>Actinomycetes</taxon>
        <taxon>Mycobacteriales</taxon>
        <taxon>Nocardiaceae</taxon>
        <taxon>Rhodococcus</taxon>
        <taxon>Rhodococcus erythropolis group</taxon>
    </lineage>
</organism>
<reference evidence="1 2" key="1">
    <citation type="submission" date="2017-07" db="EMBL/GenBank/DDBJ databases">
        <title>Draft sequence of Rhodococcus enclensis 23b-28.</title>
        <authorList>
            <person name="Besaury L."/>
            <person name="Sancelme M."/>
            <person name="Amato P."/>
            <person name="Lallement A."/>
            <person name="Delort A.-M."/>
        </authorList>
    </citation>
    <scope>NUCLEOTIDE SEQUENCE [LARGE SCALE GENOMIC DNA]</scope>
    <source>
        <strain evidence="1 2">23b-28</strain>
    </source>
</reference>
<evidence type="ECO:0000313" key="1">
    <source>
        <dbReference type="EMBL" id="PCK23837.1"/>
    </source>
</evidence>
<sequence>MSLTRTKKIAATTAAASLAVGGILLATAPAAMAAPVMFEGPVPAQYGAPVVQVPLGHALTVAARDSGIVTALSNANVMIPVPGWETVIDVSADVLARRTAIAAQYPNGCASYQFYLPPAGGWLAGATSYVNCPW</sequence>
<protein>
    <submittedName>
        <fullName evidence="1">Uncharacterized protein</fullName>
    </submittedName>
</protein>
<evidence type="ECO:0000313" key="2">
    <source>
        <dbReference type="Proteomes" id="UP000230886"/>
    </source>
</evidence>
<dbReference type="AlphaFoldDB" id="A0A1X0LP21"/>
<accession>A0A1X0LP21</accession>
<accession>A0A2A5J3M7</accession>
<proteinExistence type="predicted"/>
<dbReference type="RefSeq" id="WP_063315417.1">
    <property type="nucleotide sequence ID" value="NZ_JBEZWZ010000007.1"/>
</dbReference>